<dbReference type="Pfam" id="PF00512">
    <property type="entry name" value="HisKA"/>
    <property type="match status" value="1"/>
</dbReference>
<comment type="caution">
    <text evidence="15">The sequence shown here is derived from an EMBL/GenBank/DDBJ whole genome shotgun (WGS) entry which is preliminary data.</text>
</comment>
<dbReference type="EMBL" id="SRLB01000029">
    <property type="protein sequence ID" value="TGD95399.1"/>
    <property type="molecule type" value="Genomic_DNA"/>
</dbReference>
<organism evidence="15 16">
    <name type="scientific">Methylobacterium nonmethylotrophicum</name>
    <dbReference type="NCBI Taxonomy" id="1141884"/>
    <lineage>
        <taxon>Bacteria</taxon>
        <taxon>Pseudomonadati</taxon>
        <taxon>Pseudomonadota</taxon>
        <taxon>Alphaproteobacteria</taxon>
        <taxon>Hyphomicrobiales</taxon>
        <taxon>Methylobacteriaceae</taxon>
        <taxon>Methylobacterium</taxon>
    </lineage>
</organism>
<dbReference type="PROSITE" id="PS50110">
    <property type="entry name" value="RESPONSE_REGULATORY"/>
    <property type="match status" value="2"/>
</dbReference>
<dbReference type="PROSITE" id="PS50112">
    <property type="entry name" value="PAS"/>
    <property type="match status" value="1"/>
</dbReference>
<evidence type="ECO:0000256" key="6">
    <source>
        <dbReference type="ARBA" id="ARBA00022777"/>
    </source>
</evidence>
<dbReference type="Proteomes" id="UP000297535">
    <property type="component" value="Unassembled WGS sequence"/>
</dbReference>
<dbReference type="SUPFAM" id="SSF52172">
    <property type="entry name" value="CheY-like"/>
    <property type="match status" value="2"/>
</dbReference>
<evidence type="ECO:0000256" key="4">
    <source>
        <dbReference type="ARBA" id="ARBA00022679"/>
    </source>
</evidence>
<sequence>MVVWLCTAVVGLAALAWAAARWSGHRLIQRRRDGEVERLHDLVWRTSESEERYRSLVEAQIELVVQRDPEGRITFANQGFADLLGTAPDALLGTTREADVVERREIRQRADGARLVDVAIAPARGGPLRWFAFVETVTVGRDGRAEVLRAGRDITERVESARILEEARSRAEAASVAKSRFLASVSHEFRTPLNGIMGMADLMLETPLSPEQRTYAEAVKTSGEALLSLIDGILDFSKIEAGRLDLAAEPFDPAALVESVVELLAPRAQDKGLEIAADIEALPASLIGDADRVRQILINLAGNAVKFTEAGGVGVTATWSANGLDLAVHDTGPGIPEERLPVLFQEFEQGDGSASRRHEGTGLGLAITERLVDRMGGRLDVTSRPGEGSCFRVRLPLPAGPDRTGPRPPTLDGRRILVVAAAAFEAPYIARRLGRAGAETVVVETATEALAALRGGTRFEAVIADRALGDAAVRGIAAAARQAGVSRSIVLLSPFDRRDFGSPAAAGFDRYLIKPVRLTSLLARLAEPAPPAVRKPSAPEGIARPSFHRPRILLAEDNPINALLATRALERLGAVVIWARDGAEAVTRLQDAAASATPFDLALMDIRMPILDGLEAARQVRAHEARHRLPRLRLVALTANVQAEDQVAARGAGFDDFLSKPLDLKALPSLLETRAA</sequence>
<name>A0A4Z0NIU2_9HYPH</name>
<dbReference type="Gene3D" id="3.40.50.2300">
    <property type="match status" value="2"/>
</dbReference>
<feature type="domain" description="Response regulatory" evidence="13">
    <location>
        <begin position="415"/>
        <end position="529"/>
    </location>
</feature>
<dbReference type="SMART" id="SM00388">
    <property type="entry name" value="HisKA"/>
    <property type="match status" value="1"/>
</dbReference>
<comment type="catalytic activity">
    <reaction evidence="1">
        <text>ATP + protein L-histidine = ADP + protein N-phospho-L-histidine.</text>
        <dbReference type="EC" id="2.7.13.3"/>
    </reaction>
</comment>
<gene>
    <name evidence="15" type="ORF">EU555_27815</name>
</gene>
<dbReference type="InterPro" id="IPR000014">
    <property type="entry name" value="PAS"/>
</dbReference>
<dbReference type="Pfam" id="PF08448">
    <property type="entry name" value="PAS_4"/>
    <property type="match status" value="1"/>
</dbReference>
<dbReference type="InterPro" id="IPR035965">
    <property type="entry name" value="PAS-like_dom_sf"/>
</dbReference>
<dbReference type="Gene3D" id="1.10.287.130">
    <property type="match status" value="1"/>
</dbReference>
<dbReference type="NCBIfam" id="TIGR00229">
    <property type="entry name" value="sensory_box"/>
    <property type="match status" value="1"/>
</dbReference>
<evidence type="ECO:0000259" key="13">
    <source>
        <dbReference type="PROSITE" id="PS50110"/>
    </source>
</evidence>
<keyword evidence="6" id="KW-0418">Kinase</keyword>
<dbReference type="InterPro" id="IPR003594">
    <property type="entry name" value="HATPase_dom"/>
</dbReference>
<dbReference type="OrthoDB" id="9801651at2"/>
<dbReference type="PROSITE" id="PS50109">
    <property type="entry name" value="HIS_KIN"/>
    <property type="match status" value="1"/>
</dbReference>
<dbReference type="InterPro" id="IPR036097">
    <property type="entry name" value="HisK_dim/P_sf"/>
</dbReference>
<keyword evidence="3 11" id="KW-0597">Phosphoprotein</keyword>
<dbReference type="CDD" id="cd17546">
    <property type="entry name" value="REC_hyHK_CKI1_RcsC-like"/>
    <property type="match status" value="1"/>
</dbReference>
<dbReference type="CDD" id="cd16922">
    <property type="entry name" value="HATPase_EvgS-ArcB-TorS-like"/>
    <property type="match status" value="1"/>
</dbReference>
<evidence type="ECO:0000259" key="12">
    <source>
        <dbReference type="PROSITE" id="PS50109"/>
    </source>
</evidence>
<dbReference type="Gene3D" id="3.30.565.10">
    <property type="entry name" value="Histidine kinase-like ATPase, C-terminal domain"/>
    <property type="match status" value="1"/>
</dbReference>
<feature type="domain" description="Histidine kinase" evidence="12">
    <location>
        <begin position="184"/>
        <end position="399"/>
    </location>
</feature>
<keyword evidence="7" id="KW-0067">ATP-binding</keyword>
<proteinExistence type="predicted"/>
<dbReference type="EC" id="2.7.13.3" evidence="2"/>
<dbReference type="SUPFAM" id="SSF55785">
    <property type="entry name" value="PYP-like sensor domain (PAS domain)"/>
    <property type="match status" value="1"/>
</dbReference>
<protein>
    <recommendedName>
        <fullName evidence="10">Sensory/regulatory protein RpfC</fullName>
        <ecNumber evidence="2">2.7.13.3</ecNumber>
    </recommendedName>
</protein>
<dbReference type="RefSeq" id="WP_135418638.1">
    <property type="nucleotide sequence ID" value="NZ_SRLB01000029.1"/>
</dbReference>
<feature type="modified residue" description="4-aspartylphosphate" evidence="11">
    <location>
        <position position="465"/>
    </location>
</feature>
<evidence type="ECO:0000256" key="9">
    <source>
        <dbReference type="ARBA" id="ARBA00064003"/>
    </source>
</evidence>
<evidence type="ECO:0000256" key="10">
    <source>
        <dbReference type="ARBA" id="ARBA00068150"/>
    </source>
</evidence>
<keyword evidence="5" id="KW-0547">Nucleotide-binding</keyword>
<dbReference type="FunFam" id="3.30.565.10:FF:000010">
    <property type="entry name" value="Sensor histidine kinase RcsC"/>
    <property type="match status" value="1"/>
</dbReference>
<evidence type="ECO:0000313" key="15">
    <source>
        <dbReference type="EMBL" id="TGD95399.1"/>
    </source>
</evidence>
<dbReference type="GO" id="GO:0000155">
    <property type="term" value="F:phosphorelay sensor kinase activity"/>
    <property type="evidence" value="ECO:0007669"/>
    <property type="project" value="InterPro"/>
</dbReference>
<evidence type="ECO:0000256" key="7">
    <source>
        <dbReference type="ARBA" id="ARBA00022840"/>
    </source>
</evidence>
<dbReference type="FunFam" id="1.10.287.130:FF:000002">
    <property type="entry name" value="Two-component osmosensing histidine kinase"/>
    <property type="match status" value="1"/>
</dbReference>
<dbReference type="InterPro" id="IPR004358">
    <property type="entry name" value="Sig_transdc_His_kin-like_C"/>
</dbReference>
<dbReference type="AlphaFoldDB" id="A0A4Z0NIU2"/>
<evidence type="ECO:0000259" key="14">
    <source>
        <dbReference type="PROSITE" id="PS50112"/>
    </source>
</evidence>
<dbReference type="Pfam" id="PF02518">
    <property type="entry name" value="HATPase_c"/>
    <property type="match status" value="1"/>
</dbReference>
<dbReference type="InterPro" id="IPR003661">
    <property type="entry name" value="HisK_dim/P_dom"/>
</dbReference>
<dbReference type="PANTHER" id="PTHR45339">
    <property type="entry name" value="HYBRID SIGNAL TRANSDUCTION HISTIDINE KINASE J"/>
    <property type="match status" value="1"/>
</dbReference>
<dbReference type="GO" id="GO:0005524">
    <property type="term" value="F:ATP binding"/>
    <property type="evidence" value="ECO:0007669"/>
    <property type="project" value="UniProtKB-KW"/>
</dbReference>
<evidence type="ECO:0000256" key="11">
    <source>
        <dbReference type="PROSITE-ProRule" id="PRU00169"/>
    </source>
</evidence>
<dbReference type="Pfam" id="PF00072">
    <property type="entry name" value="Response_reg"/>
    <property type="match status" value="1"/>
</dbReference>
<evidence type="ECO:0000256" key="3">
    <source>
        <dbReference type="ARBA" id="ARBA00022553"/>
    </source>
</evidence>
<dbReference type="Gene3D" id="3.30.450.20">
    <property type="entry name" value="PAS domain"/>
    <property type="match status" value="1"/>
</dbReference>
<dbReference type="SUPFAM" id="SSF47384">
    <property type="entry name" value="Homodimeric domain of signal transducing histidine kinase"/>
    <property type="match status" value="1"/>
</dbReference>
<dbReference type="InterPro" id="IPR013656">
    <property type="entry name" value="PAS_4"/>
</dbReference>
<dbReference type="InterPro" id="IPR011006">
    <property type="entry name" value="CheY-like_superfamily"/>
</dbReference>
<evidence type="ECO:0000256" key="1">
    <source>
        <dbReference type="ARBA" id="ARBA00000085"/>
    </source>
</evidence>
<accession>A0A4Z0NIU2</accession>
<dbReference type="PANTHER" id="PTHR45339:SF1">
    <property type="entry name" value="HYBRID SIGNAL TRANSDUCTION HISTIDINE KINASE J"/>
    <property type="match status" value="1"/>
</dbReference>
<dbReference type="SMART" id="SM00387">
    <property type="entry name" value="HATPase_c"/>
    <property type="match status" value="1"/>
</dbReference>
<dbReference type="SMART" id="SM00091">
    <property type="entry name" value="PAS"/>
    <property type="match status" value="1"/>
</dbReference>
<evidence type="ECO:0000313" key="16">
    <source>
        <dbReference type="Proteomes" id="UP000297535"/>
    </source>
</evidence>
<keyword evidence="4" id="KW-0808">Transferase</keyword>
<feature type="domain" description="PAS" evidence="14">
    <location>
        <begin position="49"/>
        <end position="93"/>
    </location>
</feature>
<evidence type="ECO:0000256" key="8">
    <source>
        <dbReference type="ARBA" id="ARBA00023012"/>
    </source>
</evidence>
<dbReference type="InterPro" id="IPR036890">
    <property type="entry name" value="HATPase_C_sf"/>
</dbReference>
<evidence type="ECO:0000256" key="5">
    <source>
        <dbReference type="ARBA" id="ARBA00022741"/>
    </source>
</evidence>
<dbReference type="InterPro" id="IPR005467">
    <property type="entry name" value="His_kinase_dom"/>
</dbReference>
<dbReference type="SUPFAM" id="SSF55874">
    <property type="entry name" value="ATPase domain of HSP90 chaperone/DNA topoisomerase II/histidine kinase"/>
    <property type="match status" value="1"/>
</dbReference>
<feature type="domain" description="Response regulatory" evidence="13">
    <location>
        <begin position="551"/>
        <end position="675"/>
    </location>
</feature>
<dbReference type="InterPro" id="IPR001789">
    <property type="entry name" value="Sig_transdc_resp-reg_receiver"/>
</dbReference>
<dbReference type="CDD" id="cd00082">
    <property type="entry name" value="HisKA"/>
    <property type="match status" value="1"/>
</dbReference>
<keyword evidence="16" id="KW-1185">Reference proteome</keyword>
<feature type="modified residue" description="4-aspartylphosphate" evidence="11">
    <location>
        <position position="605"/>
    </location>
</feature>
<comment type="subunit">
    <text evidence="9">At low DSF concentrations, interacts with RpfF.</text>
</comment>
<dbReference type="SMART" id="SM00448">
    <property type="entry name" value="REC"/>
    <property type="match status" value="2"/>
</dbReference>
<dbReference type="CDD" id="cd00130">
    <property type="entry name" value="PAS"/>
    <property type="match status" value="1"/>
</dbReference>
<dbReference type="PRINTS" id="PR00344">
    <property type="entry name" value="BCTRLSENSOR"/>
</dbReference>
<reference evidence="15 16" key="1">
    <citation type="submission" date="2019-04" db="EMBL/GenBank/DDBJ databases">
        <authorList>
            <person name="Feng G."/>
            <person name="Zhu H."/>
        </authorList>
    </citation>
    <scope>NUCLEOTIDE SEQUENCE [LARGE SCALE GENOMIC DNA]</scope>
    <source>
        <strain evidence="15 16">6HR-1</strain>
    </source>
</reference>
<keyword evidence="8" id="KW-0902">Two-component regulatory system</keyword>
<evidence type="ECO:0000256" key="2">
    <source>
        <dbReference type="ARBA" id="ARBA00012438"/>
    </source>
</evidence>